<sequence length="411" mass="45928">MESSICPARHEPTLSFTQGLVVGQLSVVLILAAFIKFFIFGDPPSPDVTASLRATERRSRTLAHKQSLLSLRSPSLRHGQTLNRKKSSVLRSPPSLTIGSILSKTYYNVDSHQPESLDWFNVLIAQTIAQFRSDAQHDDAILNSLTKALNGTSRPDFLDEIRVTELSLGEDFPIFSNCRVIPVDEDGLGLGNGVKFDPVSAARDGTRLQARMDVDLSDMLTLALETKLLLNYPKKLSAVLPVALSVSVVRFSGTLSISFIPSNPSQSTPTMMAFNFLDDYRLDFSIRSLLGSRSRLQDVPKIAQLVEARLHRWFDERVVEPRFQEIALPSLWPRKKNTRGPEDAMTDAPVSTGRSKGKETARELRDESRRREVVTESDINQAALRQRRPPREEDEYSRPSSLASLGMDKRP</sequence>
<comment type="caution">
    <text evidence="12">The sequence shown here is derived from an EMBL/GenBank/DDBJ whole genome shotgun (WGS) entry which is preliminary data.</text>
</comment>
<comment type="function">
    <text evidence="8">Component of the ERMES/MDM complex, which serves as a molecular tether to connect the endoplasmic reticulum (ER) and mitochondria. Components of this complex are involved in the control of mitochondrial shape and protein biogenesis, and function in nonvesicular lipid trafficking between the ER and mitochondria. The MDM12-MMM1 subcomplex functions in the major beta-barrel assembly pathway that is responsible for biogenesis of all outer membrane beta-barrel proteins, and acts in a late step after the SAM complex. The MDM10-MDM12-MMM1 subcomplex further acts in the TOM40-specific pathway after the action of the MDM12-MMM1 complex. Essential for establishing and maintaining the structure of mitochondria and maintenance of mtDNA nucleoids.</text>
</comment>
<reference evidence="12 13" key="1">
    <citation type="submission" date="2024-01" db="EMBL/GenBank/DDBJ databases">
        <title>Complete genome of Cladobotryum mycophilum ATHUM6906.</title>
        <authorList>
            <person name="Christinaki A.C."/>
            <person name="Myridakis A.I."/>
            <person name="Kouvelis V.N."/>
        </authorList>
    </citation>
    <scope>NUCLEOTIDE SEQUENCE [LARGE SCALE GENOMIC DNA]</scope>
    <source>
        <strain evidence="12 13">ATHUM6906</strain>
    </source>
</reference>
<dbReference type="Pfam" id="PF10296">
    <property type="entry name" value="MMM1"/>
    <property type="match status" value="1"/>
</dbReference>
<feature type="compositionally biased region" description="Basic and acidic residues" evidence="9">
    <location>
        <begin position="356"/>
        <end position="374"/>
    </location>
</feature>
<gene>
    <name evidence="8" type="primary">MMM1</name>
    <name evidence="12" type="ORF">PT974_02753</name>
</gene>
<dbReference type="CDD" id="cd21671">
    <property type="entry name" value="SMP_Mmm1"/>
    <property type="match status" value="1"/>
</dbReference>
<keyword evidence="1" id="KW-0813">Transport</keyword>
<comment type="similarity">
    <text evidence="8">Belongs to the MMM1 family.</text>
</comment>
<dbReference type="PANTHER" id="PTHR13466">
    <property type="entry name" value="TEX2 PROTEIN-RELATED"/>
    <property type="match status" value="1"/>
</dbReference>
<keyword evidence="3 8" id="KW-0256">Endoplasmic reticulum</keyword>
<evidence type="ECO:0000256" key="7">
    <source>
        <dbReference type="ARBA" id="ARBA00023136"/>
    </source>
</evidence>
<dbReference type="InterPro" id="IPR031468">
    <property type="entry name" value="SMP_LBD"/>
</dbReference>
<evidence type="ECO:0000313" key="13">
    <source>
        <dbReference type="Proteomes" id="UP001338125"/>
    </source>
</evidence>
<evidence type="ECO:0000256" key="6">
    <source>
        <dbReference type="ARBA" id="ARBA00023121"/>
    </source>
</evidence>
<dbReference type="Proteomes" id="UP001338125">
    <property type="component" value="Unassembled WGS sequence"/>
</dbReference>
<keyword evidence="6" id="KW-0446">Lipid-binding</keyword>
<organism evidence="12 13">
    <name type="scientific">Cladobotryum mycophilum</name>
    <dbReference type="NCBI Taxonomy" id="491253"/>
    <lineage>
        <taxon>Eukaryota</taxon>
        <taxon>Fungi</taxon>
        <taxon>Dikarya</taxon>
        <taxon>Ascomycota</taxon>
        <taxon>Pezizomycotina</taxon>
        <taxon>Sordariomycetes</taxon>
        <taxon>Hypocreomycetidae</taxon>
        <taxon>Hypocreales</taxon>
        <taxon>Hypocreaceae</taxon>
        <taxon>Cladobotryum</taxon>
    </lineage>
</organism>
<evidence type="ECO:0000256" key="1">
    <source>
        <dbReference type="ARBA" id="ARBA00022448"/>
    </source>
</evidence>
<dbReference type="InterPro" id="IPR027537">
    <property type="entry name" value="Mmm1"/>
</dbReference>
<evidence type="ECO:0000256" key="10">
    <source>
        <dbReference type="SAM" id="Phobius"/>
    </source>
</evidence>
<evidence type="ECO:0000256" key="9">
    <source>
        <dbReference type="SAM" id="MobiDB-lite"/>
    </source>
</evidence>
<proteinExistence type="inferred from homology"/>
<evidence type="ECO:0000256" key="3">
    <source>
        <dbReference type="ARBA" id="ARBA00022824"/>
    </source>
</evidence>
<dbReference type="PROSITE" id="PS51847">
    <property type="entry name" value="SMP"/>
    <property type="match status" value="1"/>
</dbReference>
<evidence type="ECO:0000256" key="4">
    <source>
        <dbReference type="ARBA" id="ARBA00022989"/>
    </source>
</evidence>
<comment type="subunit">
    <text evidence="8">Homodimer. Component of the ER-mitochondria encounter structure (ERMES) or MDM complex, composed of MMM1, MDM10, MDM12 and MDM34. A MMM1 homodimer associates with one molecule of MDM12 on each side in a pairwise head-to-tail manner, and the SMP-LTD domains of MMM1 and MDM12 generate a continuous hydrophobic tunnel for phospholipid trafficking.</text>
</comment>
<feature type="topological domain" description="Lumenal" evidence="8">
    <location>
        <begin position="1"/>
        <end position="19"/>
    </location>
</feature>
<keyword evidence="4 8" id="KW-1133">Transmembrane helix</keyword>
<feature type="region of interest" description="Disordered" evidence="9">
    <location>
        <begin position="334"/>
        <end position="411"/>
    </location>
</feature>
<keyword evidence="5" id="KW-0445">Lipid transport</keyword>
<dbReference type="HAMAP" id="MF_03103">
    <property type="entry name" value="Mmm1"/>
    <property type="match status" value="1"/>
</dbReference>
<evidence type="ECO:0000256" key="5">
    <source>
        <dbReference type="ARBA" id="ARBA00023055"/>
    </source>
</evidence>
<dbReference type="EMBL" id="JAVFKD010000002">
    <property type="protein sequence ID" value="KAK5997397.1"/>
    <property type="molecule type" value="Genomic_DNA"/>
</dbReference>
<evidence type="ECO:0000313" key="12">
    <source>
        <dbReference type="EMBL" id="KAK5997397.1"/>
    </source>
</evidence>
<keyword evidence="7 8" id="KW-0472">Membrane</keyword>
<evidence type="ECO:0000256" key="8">
    <source>
        <dbReference type="HAMAP-Rule" id="MF_03103"/>
    </source>
</evidence>
<evidence type="ECO:0000256" key="2">
    <source>
        <dbReference type="ARBA" id="ARBA00022692"/>
    </source>
</evidence>
<keyword evidence="2 8" id="KW-0812">Transmembrane</keyword>
<protein>
    <recommendedName>
        <fullName evidence="8">Maintenance of mitochondrial morphology protein 1</fullName>
    </recommendedName>
</protein>
<comment type="subcellular location">
    <subcellularLocation>
        <location evidence="8">Endoplasmic reticulum membrane</location>
        <topology evidence="8">Single-pass type I membrane protein</topology>
    </subcellularLocation>
    <text evidence="8">The ERMES/MDM complex localizes to a few discrete foci (around 10 per single cell), that represent mitochondria-endoplasmic reticulum junctions. These foci are often found next to mtDNA nucleoids.</text>
</comment>
<keyword evidence="13" id="KW-1185">Reference proteome</keyword>
<name>A0ABR0SZU8_9HYPO</name>
<dbReference type="InterPro" id="IPR019411">
    <property type="entry name" value="MMM1_dom"/>
</dbReference>
<dbReference type="PANTHER" id="PTHR13466:SF0">
    <property type="entry name" value="SMP-LTD DOMAIN-CONTAINING PROTEIN"/>
    <property type="match status" value="1"/>
</dbReference>
<accession>A0ABR0SZU8</accession>
<feature type="topological domain" description="Cytoplasmic" evidence="8">
    <location>
        <begin position="41"/>
        <end position="411"/>
    </location>
</feature>
<feature type="domain" description="SMP-LTD" evidence="11">
    <location>
        <begin position="113"/>
        <end position="329"/>
    </location>
</feature>
<feature type="transmembrane region" description="Helical" evidence="10">
    <location>
        <begin position="20"/>
        <end position="39"/>
    </location>
</feature>
<evidence type="ECO:0000259" key="11">
    <source>
        <dbReference type="PROSITE" id="PS51847"/>
    </source>
</evidence>